<comment type="caution">
    <text evidence="3">The sequence shown here is derived from an EMBL/GenBank/DDBJ whole genome shotgun (WGS) entry which is preliminary data.</text>
</comment>
<dbReference type="Proteomes" id="UP000249688">
    <property type="component" value="Unassembled WGS sequence"/>
</dbReference>
<dbReference type="SUPFAM" id="SSF53850">
    <property type="entry name" value="Periplasmic binding protein-like II"/>
    <property type="match status" value="1"/>
</dbReference>
<dbReference type="EMBL" id="QKYU01000013">
    <property type="protein sequence ID" value="PZW44895.1"/>
    <property type="molecule type" value="Genomic_DNA"/>
</dbReference>
<evidence type="ECO:0000313" key="4">
    <source>
        <dbReference type="Proteomes" id="UP000249688"/>
    </source>
</evidence>
<accession>A0A2W7IIC5</accession>
<protein>
    <submittedName>
        <fullName evidence="3">Putative spermidine/putrescine transport system substrate-binding protein</fullName>
    </submittedName>
</protein>
<evidence type="ECO:0000313" key="3">
    <source>
        <dbReference type="EMBL" id="PZW44895.1"/>
    </source>
</evidence>
<dbReference type="PANTHER" id="PTHR30222:SF2">
    <property type="entry name" value="ABC TRANSPORTER SUBSTRATE-BINDING PROTEIN"/>
    <property type="match status" value="1"/>
</dbReference>
<dbReference type="RefSeq" id="WP_111398613.1">
    <property type="nucleotide sequence ID" value="NZ_QKYU01000013.1"/>
</dbReference>
<reference evidence="3 4" key="1">
    <citation type="submission" date="2018-06" db="EMBL/GenBank/DDBJ databases">
        <title>Genomic Encyclopedia of Archaeal and Bacterial Type Strains, Phase II (KMG-II): from individual species to whole genera.</title>
        <authorList>
            <person name="Goeker M."/>
        </authorList>
    </citation>
    <scope>NUCLEOTIDE SEQUENCE [LARGE SCALE GENOMIC DNA]</scope>
    <source>
        <strain evidence="3 4">DSM 24525</strain>
    </source>
</reference>
<dbReference type="AlphaFoldDB" id="A0A2W7IIC5"/>
<feature type="chain" id="PRO_5016180747" evidence="2">
    <location>
        <begin position="20"/>
        <end position="339"/>
    </location>
</feature>
<keyword evidence="1 2" id="KW-0732">Signal</keyword>
<dbReference type="InterPro" id="IPR006059">
    <property type="entry name" value="SBP"/>
</dbReference>
<name>A0A2W7IIC5_9PROT</name>
<dbReference type="PANTHER" id="PTHR30222">
    <property type="entry name" value="SPERMIDINE/PUTRESCINE-BINDING PERIPLASMIC PROTEIN"/>
    <property type="match status" value="1"/>
</dbReference>
<sequence length="339" mass="37074">MRRLGLAAVMIALAFGASARDLTVVAGGGPLQDHMRRTLFQPFAAANGIAVADTAYDYNVGPIRAMVRAGNVTWDVVLVEAPDLVQGCDDGMFERIDWSVVDRQKFLPGGTSECGAGAIGWGVSVFYDNHRHANGPASFAEFWDVARFPGRRAMRRGARMTMEIALLSDGVAMADVYPLLATPEGQRRAFARLDQLRPSLMFWSGGQQPIELINAGEVDYAFGFVGRTANAIRAGAPLALRWETLLYTYDFWAVVRGSEHTAMAMRLIESLTDEAPLLALSAAWPVNPVTASVARNPALLAANPLMMSNHVDGALRMDTEFWLEHGSDLEQRFTAWLNR</sequence>
<dbReference type="Gene3D" id="3.40.190.10">
    <property type="entry name" value="Periplasmic binding protein-like II"/>
    <property type="match status" value="2"/>
</dbReference>
<organism evidence="3 4">
    <name type="scientific">Humitalea rosea</name>
    <dbReference type="NCBI Taxonomy" id="990373"/>
    <lineage>
        <taxon>Bacteria</taxon>
        <taxon>Pseudomonadati</taxon>
        <taxon>Pseudomonadota</taxon>
        <taxon>Alphaproteobacteria</taxon>
        <taxon>Acetobacterales</taxon>
        <taxon>Roseomonadaceae</taxon>
        <taxon>Humitalea</taxon>
    </lineage>
</organism>
<dbReference type="Pfam" id="PF13416">
    <property type="entry name" value="SBP_bac_8"/>
    <property type="match status" value="1"/>
</dbReference>
<evidence type="ECO:0000256" key="2">
    <source>
        <dbReference type="SAM" id="SignalP"/>
    </source>
</evidence>
<keyword evidence="4" id="KW-1185">Reference proteome</keyword>
<feature type="signal peptide" evidence="2">
    <location>
        <begin position="1"/>
        <end position="19"/>
    </location>
</feature>
<proteinExistence type="predicted"/>
<dbReference type="OrthoDB" id="9815444at2"/>
<gene>
    <name evidence="3" type="ORF">C8P66_11362</name>
</gene>
<evidence type="ECO:0000256" key="1">
    <source>
        <dbReference type="ARBA" id="ARBA00022729"/>
    </source>
</evidence>